<dbReference type="HAMAP" id="MF_01963">
    <property type="entry name" value="MTAP"/>
    <property type="match status" value="1"/>
</dbReference>
<evidence type="ECO:0000256" key="3">
    <source>
        <dbReference type="HAMAP-Rule" id="MF_01963"/>
    </source>
</evidence>
<dbReference type="PANTHER" id="PTHR42679">
    <property type="entry name" value="S-METHYL-5'-THIOADENOSINE PHOSPHORYLASE"/>
    <property type="match status" value="1"/>
</dbReference>
<comment type="caution">
    <text evidence="3">Lacks conserved residue(s) required for the propagation of feature annotation.</text>
</comment>
<keyword evidence="3" id="KW-0660">Purine salvage</keyword>
<comment type="function">
    <text evidence="3">Purine nucleoside phosphorylase involved in purine salvage.</text>
</comment>
<organism evidence="5 6">
    <name type="scientific">Pleionea litopenaei</name>
    <dbReference type="NCBI Taxonomy" id="3070815"/>
    <lineage>
        <taxon>Bacteria</taxon>
        <taxon>Pseudomonadati</taxon>
        <taxon>Pseudomonadota</taxon>
        <taxon>Gammaproteobacteria</taxon>
        <taxon>Oceanospirillales</taxon>
        <taxon>Pleioneaceae</taxon>
        <taxon>Pleionea</taxon>
    </lineage>
</organism>
<accession>A0AA51RWF8</accession>
<evidence type="ECO:0000259" key="4">
    <source>
        <dbReference type="Pfam" id="PF01048"/>
    </source>
</evidence>
<keyword evidence="2 3" id="KW-0808">Transferase</keyword>
<feature type="binding site" evidence="3">
    <location>
        <position position="10"/>
    </location>
    <ligand>
        <name>phosphate</name>
        <dbReference type="ChEBI" id="CHEBI:43474"/>
    </ligand>
</feature>
<keyword evidence="6" id="KW-1185">Reference proteome</keyword>
<protein>
    <recommendedName>
        <fullName evidence="3">Purine nucleoside phosphorylase</fullName>
        <shortName evidence="3">PNP</shortName>
        <ecNumber evidence="3">2.4.2.1</ecNumber>
    </recommendedName>
</protein>
<feature type="binding site" evidence="3">
    <location>
        <begin position="52"/>
        <end position="53"/>
    </location>
    <ligand>
        <name>phosphate</name>
        <dbReference type="ChEBI" id="CHEBI:43474"/>
    </ligand>
</feature>
<keyword evidence="1 3" id="KW-0328">Glycosyltransferase</keyword>
<dbReference type="InterPro" id="IPR010044">
    <property type="entry name" value="MTAP"/>
</dbReference>
<dbReference type="RefSeq" id="WP_309204062.1">
    <property type="nucleotide sequence ID" value="NZ_CP133548.1"/>
</dbReference>
<evidence type="ECO:0000256" key="2">
    <source>
        <dbReference type="ARBA" id="ARBA00022679"/>
    </source>
</evidence>
<evidence type="ECO:0000313" key="6">
    <source>
        <dbReference type="Proteomes" id="UP001239782"/>
    </source>
</evidence>
<evidence type="ECO:0000256" key="1">
    <source>
        <dbReference type="ARBA" id="ARBA00022676"/>
    </source>
</evidence>
<feature type="binding site" evidence="3">
    <location>
        <position position="186"/>
    </location>
    <ligand>
        <name>phosphate</name>
        <dbReference type="ChEBI" id="CHEBI:43474"/>
    </ligand>
</feature>
<evidence type="ECO:0000313" key="5">
    <source>
        <dbReference type="EMBL" id="WMS88842.1"/>
    </source>
</evidence>
<comment type="similarity">
    <text evidence="3">Belongs to the PNP/MTAP phosphorylase family. MTAP subfamily.</text>
</comment>
<proteinExistence type="inferred from homology"/>
<dbReference type="EMBL" id="CP133548">
    <property type="protein sequence ID" value="WMS88842.1"/>
    <property type="molecule type" value="Genomic_DNA"/>
</dbReference>
<comment type="subunit">
    <text evidence="3">Homohexamer. Dimer of a homotrimer.</text>
</comment>
<reference evidence="5 6" key="1">
    <citation type="submission" date="2023-08" db="EMBL/GenBank/DDBJ databases">
        <title>Pleionea litopenaei sp. nov., isolated from stomach of juvenile Litopenaeus vannamei.</title>
        <authorList>
            <person name="Rho A.M."/>
            <person name="Hwang C.Y."/>
        </authorList>
    </citation>
    <scope>NUCLEOTIDE SEQUENCE [LARGE SCALE GENOMIC DNA]</scope>
    <source>
        <strain evidence="5 6">HL-JVS1</strain>
    </source>
</reference>
<dbReference type="PANTHER" id="PTHR42679:SF2">
    <property type="entry name" value="S-METHYL-5'-THIOADENOSINE PHOSPHORYLASE"/>
    <property type="match status" value="1"/>
</dbReference>
<dbReference type="EC" id="2.4.2.1" evidence="3"/>
<dbReference type="NCBIfam" id="NF006599">
    <property type="entry name" value="PRK09136.1"/>
    <property type="match status" value="1"/>
</dbReference>
<dbReference type="GO" id="GO:0019509">
    <property type="term" value="P:L-methionine salvage from methylthioadenosine"/>
    <property type="evidence" value="ECO:0007669"/>
    <property type="project" value="TreeGrafter"/>
</dbReference>
<dbReference type="SUPFAM" id="SSF53167">
    <property type="entry name" value="Purine and uridine phosphorylases"/>
    <property type="match status" value="1"/>
</dbReference>
<dbReference type="KEGG" id="plei:Q9312_07960"/>
<feature type="binding site" evidence="3">
    <location>
        <position position="185"/>
    </location>
    <ligand>
        <name>substrate</name>
    </ligand>
</feature>
<dbReference type="AlphaFoldDB" id="A0AA51RWF8"/>
<name>A0AA51RWF8_9GAMM</name>
<feature type="site" description="Important for substrate specificity" evidence="3">
    <location>
        <position position="221"/>
    </location>
</feature>
<comment type="pathway">
    <text evidence="3">Purine metabolism; purine nucleoside salvage.</text>
</comment>
<dbReference type="GO" id="GO:0017061">
    <property type="term" value="F:S-methyl-5-thioadenosine phosphorylase activity"/>
    <property type="evidence" value="ECO:0007669"/>
    <property type="project" value="InterPro"/>
</dbReference>
<dbReference type="GO" id="GO:0005829">
    <property type="term" value="C:cytosol"/>
    <property type="evidence" value="ECO:0007669"/>
    <property type="project" value="TreeGrafter"/>
</dbReference>
<comment type="catalytic activity">
    <reaction evidence="3">
        <text>a purine D-ribonucleoside + phosphate = a purine nucleobase + alpha-D-ribose 1-phosphate</text>
        <dbReference type="Rhea" id="RHEA:19805"/>
        <dbReference type="ChEBI" id="CHEBI:26386"/>
        <dbReference type="ChEBI" id="CHEBI:43474"/>
        <dbReference type="ChEBI" id="CHEBI:57720"/>
        <dbReference type="ChEBI" id="CHEBI:142355"/>
        <dbReference type="EC" id="2.4.2.1"/>
    </reaction>
</comment>
<dbReference type="Pfam" id="PF01048">
    <property type="entry name" value="PNP_UDP_1"/>
    <property type="match status" value="1"/>
</dbReference>
<sequence>MTKVALICGTDLRQYAGLELTEELSLTSEYGEVSSTVFKSSLFNNDVYFMARHGVNSSIAPHQINYRANIDVLGQLGVEQIIAVNTVGGLHDSMAPGTWVCPEQIIDYTYGREQTFFDGLHKPMKHIDFSFPFAHSLRDSMIDYANQVGMPMSHFGTYAVTQGPRLETAAEVRRLQRDGCDLVGMTMMPEAVLARELDIGYCSLCLVANWGAGMEKQPLDIDAIYALVKAGFTDVVSFLSDYLKQLESPK</sequence>
<dbReference type="Proteomes" id="UP001239782">
    <property type="component" value="Chromosome"/>
</dbReference>
<dbReference type="GO" id="GO:0006166">
    <property type="term" value="P:purine ribonucleoside salvage"/>
    <property type="evidence" value="ECO:0007669"/>
    <property type="project" value="UniProtKB-UniRule"/>
</dbReference>
<dbReference type="InterPro" id="IPR035994">
    <property type="entry name" value="Nucleoside_phosphorylase_sf"/>
</dbReference>
<feature type="domain" description="Nucleoside phosphorylase" evidence="4">
    <location>
        <begin position="3"/>
        <end position="224"/>
    </location>
</feature>
<dbReference type="Gene3D" id="3.40.50.1580">
    <property type="entry name" value="Nucleoside phosphorylase domain"/>
    <property type="match status" value="1"/>
</dbReference>
<comment type="miscellaneous">
    <text evidence="3">Although this enzyme belongs to the family of MTA phosphorylases based on sequence homology, it lacks several conserved amino acids in the substrate binding pocket that confer specificity towards MTA.</text>
</comment>
<gene>
    <name evidence="5" type="ORF">Q9312_07960</name>
</gene>
<feature type="site" description="Important for substrate specificity" evidence="3">
    <location>
        <position position="167"/>
    </location>
</feature>
<dbReference type="InterPro" id="IPR000845">
    <property type="entry name" value="Nucleoside_phosphorylase_d"/>
</dbReference>
<dbReference type="CDD" id="cd09010">
    <property type="entry name" value="MTAP_SsMTAPII_like_MTIP"/>
    <property type="match status" value="1"/>
</dbReference>